<accession>A0ABP6LUT2</accession>
<name>A0ABP6LUT2_9MICC</name>
<feature type="transmembrane region" description="Helical" evidence="1">
    <location>
        <begin position="92"/>
        <end position="118"/>
    </location>
</feature>
<evidence type="ECO:0000313" key="2">
    <source>
        <dbReference type="EMBL" id="GAA3060359.1"/>
    </source>
</evidence>
<feature type="transmembrane region" description="Helical" evidence="1">
    <location>
        <begin position="7"/>
        <end position="30"/>
    </location>
</feature>
<keyword evidence="3" id="KW-1185">Reference proteome</keyword>
<feature type="transmembrane region" description="Helical" evidence="1">
    <location>
        <begin position="36"/>
        <end position="57"/>
    </location>
</feature>
<keyword evidence="1" id="KW-1133">Transmembrane helix</keyword>
<comment type="caution">
    <text evidence="2">The sequence shown here is derived from an EMBL/GenBank/DDBJ whole genome shotgun (WGS) entry which is preliminary data.</text>
</comment>
<dbReference type="Proteomes" id="UP001500236">
    <property type="component" value="Unassembled WGS sequence"/>
</dbReference>
<evidence type="ECO:0000256" key="1">
    <source>
        <dbReference type="SAM" id="Phobius"/>
    </source>
</evidence>
<proteinExistence type="predicted"/>
<organism evidence="2 3">
    <name type="scientific">Nesterenkonia aethiopica</name>
    <dbReference type="NCBI Taxonomy" id="269144"/>
    <lineage>
        <taxon>Bacteria</taxon>
        <taxon>Bacillati</taxon>
        <taxon>Actinomycetota</taxon>
        <taxon>Actinomycetes</taxon>
        <taxon>Micrococcales</taxon>
        <taxon>Micrococcaceae</taxon>
        <taxon>Nesterenkonia</taxon>
    </lineage>
</organism>
<dbReference type="EMBL" id="BAAAVT010000007">
    <property type="protein sequence ID" value="GAA3060359.1"/>
    <property type="molecule type" value="Genomic_DNA"/>
</dbReference>
<gene>
    <name evidence="2" type="ORF">GCM10010529_12500</name>
</gene>
<keyword evidence="1" id="KW-0812">Transmembrane</keyword>
<protein>
    <submittedName>
        <fullName evidence="2">Uncharacterized protein</fullName>
    </submittedName>
</protein>
<evidence type="ECO:0000313" key="3">
    <source>
        <dbReference type="Proteomes" id="UP001500236"/>
    </source>
</evidence>
<feature type="transmembrane region" description="Helical" evidence="1">
    <location>
        <begin position="64"/>
        <end position="86"/>
    </location>
</feature>
<reference evidence="3" key="1">
    <citation type="journal article" date="2019" name="Int. J. Syst. Evol. Microbiol.">
        <title>The Global Catalogue of Microorganisms (GCM) 10K type strain sequencing project: providing services to taxonomists for standard genome sequencing and annotation.</title>
        <authorList>
            <consortium name="The Broad Institute Genomics Platform"/>
            <consortium name="The Broad Institute Genome Sequencing Center for Infectious Disease"/>
            <person name="Wu L."/>
            <person name="Ma J."/>
        </authorList>
    </citation>
    <scope>NUCLEOTIDE SEQUENCE [LARGE SCALE GENOMIC DNA]</scope>
    <source>
        <strain evidence="3">JCM 14309</strain>
    </source>
</reference>
<dbReference type="RefSeq" id="WP_344684072.1">
    <property type="nucleotide sequence ID" value="NZ_BAAAVT010000007.1"/>
</dbReference>
<keyword evidence="1" id="KW-0472">Membrane</keyword>
<sequence length="136" mass="14446">MTPTGYLLTTVAGLLSMGRYLWFLLVVEILNETEPVLWDFWLFLPDLIIFTLVILALVINGARIALRVVIGALSAVAVGLAAFGYFSSTVSIGGGFAMLLSFPAHFIVGALLVVTIFITRKAAAQRTASPQSAAGS</sequence>